<evidence type="ECO:0000256" key="2">
    <source>
        <dbReference type="SAM" id="Phobius"/>
    </source>
</evidence>
<evidence type="ECO:0000313" key="3">
    <source>
        <dbReference type="EMBL" id="GLI33480.1"/>
    </source>
</evidence>
<keyword evidence="4" id="KW-1185">Reference proteome</keyword>
<dbReference type="RefSeq" id="WP_281792483.1">
    <property type="nucleotide sequence ID" value="NZ_BSDR01000001.1"/>
</dbReference>
<feature type="coiled-coil region" evidence="1">
    <location>
        <begin position="85"/>
        <end position="112"/>
    </location>
</feature>
<organism evidence="3 4">
    <name type="scientific">Desulforhabdus amnigena</name>
    <dbReference type="NCBI Taxonomy" id="40218"/>
    <lineage>
        <taxon>Bacteria</taxon>
        <taxon>Pseudomonadati</taxon>
        <taxon>Thermodesulfobacteriota</taxon>
        <taxon>Syntrophobacteria</taxon>
        <taxon>Syntrophobacterales</taxon>
        <taxon>Syntrophobacteraceae</taxon>
        <taxon>Desulforhabdus</taxon>
    </lineage>
</organism>
<dbReference type="EMBL" id="BSDR01000001">
    <property type="protein sequence ID" value="GLI33480.1"/>
    <property type="molecule type" value="Genomic_DNA"/>
</dbReference>
<comment type="caution">
    <text evidence="3">The sequence shown here is derived from an EMBL/GenBank/DDBJ whole genome shotgun (WGS) entry which is preliminary data.</text>
</comment>
<evidence type="ECO:0000256" key="1">
    <source>
        <dbReference type="SAM" id="Coils"/>
    </source>
</evidence>
<keyword evidence="2" id="KW-0812">Transmembrane</keyword>
<sequence length="132" mass="15099">MSSILKTILDIAQKMSYFFLEYLQILFSFVMKFYKLQMLKWKKCSGHKELAKAQSLLGSAVYSLHKQGQEDLMAHPSIIDQLRLVEDAESKLLQADDELENIEKAHESKKEAIKGKYAAKRTEVGRGESEGQ</sequence>
<keyword evidence="1" id="KW-0175">Coiled coil</keyword>
<protein>
    <submittedName>
        <fullName evidence="3">Uncharacterized protein</fullName>
    </submittedName>
</protein>
<reference evidence="3" key="1">
    <citation type="submission" date="2022-12" db="EMBL/GenBank/DDBJ databases">
        <title>Reference genome sequencing for broad-spectrum identification of bacterial and archaeal isolates by mass spectrometry.</title>
        <authorList>
            <person name="Sekiguchi Y."/>
            <person name="Tourlousse D.M."/>
        </authorList>
    </citation>
    <scope>NUCLEOTIDE SEQUENCE</scope>
    <source>
        <strain evidence="3">ASRB1</strain>
    </source>
</reference>
<keyword evidence="2" id="KW-0472">Membrane</keyword>
<name>A0A9W6D094_9BACT</name>
<evidence type="ECO:0000313" key="4">
    <source>
        <dbReference type="Proteomes" id="UP001144372"/>
    </source>
</evidence>
<keyword evidence="2" id="KW-1133">Transmembrane helix</keyword>
<feature type="transmembrane region" description="Helical" evidence="2">
    <location>
        <begin position="15"/>
        <end position="34"/>
    </location>
</feature>
<dbReference type="AlphaFoldDB" id="A0A9W6D094"/>
<dbReference type="Proteomes" id="UP001144372">
    <property type="component" value="Unassembled WGS sequence"/>
</dbReference>
<accession>A0A9W6D094</accession>
<gene>
    <name evidence="3" type="ORF">DAMNIGENAA_09130</name>
</gene>
<proteinExistence type="predicted"/>